<dbReference type="InterPro" id="IPR051317">
    <property type="entry name" value="Gfo/Idh/MocA_oxidoreduct"/>
</dbReference>
<dbReference type="PANTHER" id="PTHR43708">
    <property type="entry name" value="CONSERVED EXPRESSED OXIDOREDUCTASE (EUROFUNG)"/>
    <property type="match status" value="1"/>
</dbReference>
<feature type="domain" description="Gfo/Idh/MocA-like oxidoreductase N-terminal" evidence="4">
    <location>
        <begin position="17"/>
        <end position="138"/>
    </location>
</feature>
<dbReference type="Pfam" id="PF01408">
    <property type="entry name" value="GFO_IDH_MocA"/>
    <property type="match status" value="1"/>
</dbReference>
<comment type="caution">
    <text evidence="6">The sequence shown here is derived from an EMBL/GenBank/DDBJ whole genome shotgun (WGS) entry which is preliminary data.</text>
</comment>
<protein>
    <submittedName>
        <fullName evidence="6">Gfo/Idh/MocA family protein</fullName>
    </submittedName>
</protein>
<dbReference type="InterPro" id="IPR055170">
    <property type="entry name" value="GFO_IDH_MocA-like_dom"/>
</dbReference>
<proteinExistence type="inferred from homology"/>
<dbReference type="InterPro" id="IPR036291">
    <property type="entry name" value="NAD(P)-bd_dom_sf"/>
</dbReference>
<dbReference type="SUPFAM" id="SSF51735">
    <property type="entry name" value="NAD(P)-binding Rossmann-fold domains"/>
    <property type="match status" value="1"/>
</dbReference>
<evidence type="ECO:0000256" key="2">
    <source>
        <dbReference type="ARBA" id="ARBA00023002"/>
    </source>
</evidence>
<comment type="similarity">
    <text evidence="1">Belongs to the Gfo/Idh/MocA family.</text>
</comment>
<evidence type="ECO:0000259" key="5">
    <source>
        <dbReference type="Pfam" id="PF22725"/>
    </source>
</evidence>
<keyword evidence="7" id="KW-1185">Reference proteome</keyword>
<dbReference type="PANTHER" id="PTHR43708:SF5">
    <property type="entry name" value="CONSERVED EXPRESSED OXIDOREDUCTASE (EUROFUNG)-RELATED"/>
    <property type="match status" value="1"/>
</dbReference>
<dbReference type="Proteomes" id="UP001595955">
    <property type="component" value="Unassembled WGS sequence"/>
</dbReference>
<feature type="domain" description="GFO/IDH/MocA-like oxidoreductase" evidence="5">
    <location>
        <begin position="151"/>
        <end position="271"/>
    </location>
</feature>
<evidence type="ECO:0000256" key="3">
    <source>
        <dbReference type="ARBA" id="ARBA00023027"/>
    </source>
</evidence>
<dbReference type="Gene3D" id="3.40.50.720">
    <property type="entry name" value="NAD(P)-binding Rossmann-like Domain"/>
    <property type="match status" value="1"/>
</dbReference>
<organism evidence="6 7">
    <name type="scientific">Georgenia faecalis</name>
    <dbReference type="NCBI Taxonomy" id="2483799"/>
    <lineage>
        <taxon>Bacteria</taxon>
        <taxon>Bacillati</taxon>
        <taxon>Actinomycetota</taxon>
        <taxon>Actinomycetes</taxon>
        <taxon>Micrococcales</taxon>
        <taxon>Bogoriellaceae</taxon>
        <taxon>Georgenia</taxon>
    </lineage>
</organism>
<evidence type="ECO:0000256" key="1">
    <source>
        <dbReference type="ARBA" id="ARBA00010928"/>
    </source>
</evidence>
<dbReference type="InterPro" id="IPR000683">
    <property type="entry name" value="Gfo/Idh/MocA-like_OxRdtase_N"/>
</dbReference>
<dbReference type="EMBL" id="JBHSGF010000002">
    <property type="protein sequence ID" value="MFC4554229.1"/>
    <property type="molecule type" value="Genomic_DNA"/>
</dbReference>
<accession>A0ABV9D7G3</accession>
<evidence type="ECO:0000313" key="6">
    <source>
        <dbReference type="EMBL" id="MFC4554229.1"/>
    </source>
</evidence>
<sequence>MTGVPAPVPAFPHARLGVAVLGCGSIAQSAHLPAYTRHGVDVVGVWSRDATRTEGIRDRFPAVRRVYRGLDELVADPDVDVVDIATGPVGRLDLVAAAVRAGKHVLAQKPVVADAEEIPVLEGLLAEAAERGVRVAVNQNGRWAPAWRVTTALVREGAVGEVVGVTHLHDKPLPPIAGTPFDRVPHMLLTDYLVHWVDITRCWLEGRVVAVITAQDSRLPGQPADAANPWHATMTLACEDGASAVVRVVGDVRTRRPACPYWVHGTDGTIRGSVLGGSDAVALERDGTTTAYALEGEWFVDGFAGAMAELMRAVDEGRAPEHDAAHVLATARLVLAARDSAAAGGVPQSVRVPLTRPGGRA</sequence>
<dbReference type="Pfam" id="PF22725">
    <property type="entry name" value="GFO_IDH_MocA_C3"/>
    <property type="match status" value="1"/>
</dbReference>
<dbReference type="RefSeq" id="WP_122824768.1">
    <property type="nucleotide sequence ID" value="NZ_CP033325.1"/>
</dbReference>
<evidence type="ECO:0000259" key="4">
    <source>
        <dbReference type="Pfam" id="PF01408"/>
    </source>
</evidence>
<reference evidence="7" key="1">
    <citation type="journal article" date="2019" name="Int. J. Syst. Evol. Microbiol.">
        <title>The Global Catalogue of Microorganisms (GCM) 10K type strain sequencing project: providing services to taxonomists for standard genome sequencing and annotation.</title>
        <authorList>
            <consortium name="The Broad Institute Genomics Platform"/>
            <consortium name="The Broad Institute Genome Sequencing Center for Infectious Disease"/>
            <person name="Wu L."/>
            <person name="Ma J."/>
        </authorList>
    </citation>
    <scope>NUCLEOTIDE SEQUENCE [LARGE SCALE GENOMIC DNA]</scope>
    <source>
        <strain evidence="7">JCM 3369</strain>
    </source>
</reference>
<keyword evidence="3" id="KW-0520">NAD</keyword>
<keyword evidence="2" id="KW-0560">Oxidoreductase</keyword>
<dbReference type="Gene3D" id="3.30.360.10">
    <property type="entry name" value="Dihydrodipicolinate Reductase, domain 2"/>
    <property type="match status" value="1"/>
</dbReference>
<name>A0ABV9D7G3_9MICO</name>
<evidence type="ECO:0000313" key="7">
    <source>
        <dbReference type="Proteomes" id="UP001595955"/>
    </source>
</evidence>
<dbReference type="SUPFAM" id="SSF55347">
    <property type="entry name" value="Glyceraldehyde-3-phosphate dehydrogenase-like, C-terminal domain"/>
    <property type="match status" value="1"/>
</dbReference>
<gene>
    <name evidence="6" type="ORF">ACFO3F_03120</name>
</gene>